<dbReference type="InterPro" id="IPR010982">
    <property type="entry name" value="Lambda_DNA-bd_dom_sf"/>
</dbReference>
<name>A0A3P5Y627_STRCB</name>
<dbReference type="AlphaFoldDB" id="A0A3P5Y627"/>
<dbReference type="Pfam" id="PF01381">
    <property type="entry name" value="HTH_3"/>
    <property type="match status" value="1"/>
</dbReference>
<protein>
    <submittedName>
        <fullName evidence="3">HTH-type transcriptional regulator Xre</fullName>
    </submittedName>
</protein>
<organism evidence="3 4">
    <name type="scientific">Streptococcus canis</name>
    <dbReference type="NCBI Taxonomy" id="1329"/>
    <lineage>
        <taxon>Bacteria</taxon>
        <taxon>Bacillati</taxon>
        <taxon>Bacillota</taxon>
        <taxon>Bacilli</taxon>
        <taxon>Lactobacillales</taxon>
        <taxon>Streptococcaceae</taxon>
        <taxon>Streptococcus</taxon>
    </lineage>
</organism>
<sequence>MSNFPQKLREERKKRGYTQDEMSKLLAIGQSAYAKWENGRTEPTLENVVKLAKIFDTTTDELLGRQVDFGDKIIFNITNYDLSNIKNLSEQELYDLKSTIVLELLDDSIDTQTVKNKLTTKNKLDKDQEFILDTILAEAKIFADEVLAFEKFRKSKRKFKWPWQKD</sequence>
<feature type="domain" description="HTH cro/C1-type" evidence="2">
    <location>
        <begin position="8"/>
        <end position="62"/>
    </location>
</feature>
<keyword evidence="1" id="KW-0238">DNA-binding</keyword>
<dbReference type="CDD" id="cd00093">
    <property type="entry name" value="HTH_XRE"/>
    <property type="match status" value="1"/>
</dbReference>
<dbReference type="EMBL" id="UXEP01000058">
    <property type="protein sequence ID" value="VDC43734.1"/>
    <property type="molecule type" value="Genomic_DNA"/>
</dbReference>
<evidence type="ECO:0000313" key="3">
    <source>
        <dbReference type="EMBL" id="VDC43734.1"/>
    </source>
</evidence>
<dbReference type="InterPro" id="IPR001387">
    <property type="entry name" value="Cro/C1-type_HTH"/>
</dbReference>
<evidence type="ECO:0000259" key="2">
    <source>
        <dbReference type="PROSITE" id="PS50943"/>
    </source>
</evidence>
<dbReference type="PANTHER" id="PTHR46558:SF11">
    <property type="entry name" value="HTH-TYPE TRANSCRIPTIONAL REGULATOR XRE"/>
    <property type="match status" value="1"/>
</dbReference>
<accession>A0A3P5Y627</accession>
<keyword evidence="4" id="KW-1185">Reference proteome</keyword>
<dbReference type="RefSeq" id="WP_046177934.1">
    <property type="nucleotide sequence ID" value="NZ_CP053792.1"/>
</dbReference>
<dbReference type="GO" id="GO:0003677">
    <property type="term" value="F:DNA binding"/>
    <property type="evidence" value="ECO:0007669"/>
    <property type="project" value="UniProtKB-KW"/>
</dbReference>
<gene>
    <name evidence="3" type="primary">xre_7</name>
    <name evidence="3" type="ORF">FMV2238Y02_22430</name>
</gene>
<dbReference type="PANTHER" id="PTHR46558">
    <property type="entry name" value="TRACRIPTIONAL REGULATORY PROTEIN-RELATED-RELATED"/>
    <property type="match status" value="1"/>
</dbReference>
<reference evidence="3 4" key="1">
    <citation type="submission" date="2018-10" db="EMBL/GenBank/DDBJ databases">
        <authorList>
            <consortium name="Molecular Microbiology and Infection Unit (UMMI)"/>
            <person name="Machado M."/>
        </authorList>
    </citation>
    <scope>NUCLEOTIDE SEQUENCE [LARGE SCALE GENOMIC DNA]</scope>
    <source>
        <strain evidence="3">FMV2238.02</strain>
    </source>
</reference>
<dbReference type="PROSITE" id="PS50943">
    <property type="entry name" value="HTH_CROC1"/>
    <property type="match status" value="1"/>
</dbReference>
<proteinExistence type="predicted"/>
<evidence type="ECO:0000256" key="1">
    <source>
        <dbReference type="ARBA" id="ARBA00023125"/>
    </source>
</evidence>
<dbReference type="Gene3D" id="1.10.260.40">
    <property type="entry name" value="lambda repressor-like DNA-binding domains"/>
    <property type="match status" value="1"/>
</dbReference>
<dbReference type="SUPFAM" id="SSF47413">
    <property type="entry name" value="lambda repressor-like DNA-binding domains"/>
    <property type="match status" value="1"/>
</dbReference>
<dbReference type="Proteomes" id="UP000280759">
    <property type="component" value="Unassembled WGS sequence"/>
</dbReference>
<evidence type="ECO:0000313" key="4">
    <source>
        <dbReference type="Proteomes" id="UP000280759"/>
    </source>
</evidence>
<dbReference type="SMART" id="SM00530">
    <property type="entry name" value="HTH_XRE"/>
    <property type="match status" value="1"/>
</dbReference>